<accession>A0A9W9D8N6</accession>
<protein>
    <submittedName>
        <fullName evidence="1">Uncharacterized protein</fullName>
    </submittedName>
</protein>
<dbReference type="AlphaFoldDB" id="A0A9W9D8N6"/>
<gene>
    <name evidence="1" type="ORF">N0V91_005093</name>
</gene>
<evidence type="ECO:0000313" key="2">
    <source>
        <dbReference type="Proteomes" id="UP001140510"/>
    </source>
</evidence>
<sequence>MTPPVYQKLKQGVEVLETSLSPATSSRSSTASTRSSFSIAYTTLATEPRFSYYRSHISTEDEDMYTCNSAYSCNLSAAPFQSLRPMHFGRFYRYIPDLSGEEDDAYTDGVNIMYDTLRGPGQLHIQPEQKVIGKFRQVRYHDPSNELESPPSYIGPKDFAYWLEIEVTEAVDVGVKSSVAGQRLGSSVDVSTISMRVRERRRDRLRRETHKRAKSLAEMSEKVKEILRKMHMVRR</sequence>
<proteinExistence type="predicted"/>
<keyword evidence="2" id="KW-1185">Reference proteome</keyword>
<dbReference type="EMBL" id="JAPEVA010000033">
    <property type="protein sequence ID" value="KAJ4405575.1"/>
    <property type="molecule type" value="Genomic_DNA"/>
</dbReference>
<dbReference type="Proteomes" id="UP001140510">
    <property type="component" value="Unassembled WGS sequence"/>
</dbReference>
<organism evidence="1 2">
    <name type="scientific">Didymella pomorum</name>
    <dbReference type="NCBI Taxonomy" id="749634"/>
    <lineage>
        <taxon>Eukaryota</taxon>
        <taxon>Fungi</taxon>
        <taxon>Dikarya</taxon>
        <taxon>Ascomycota</taxon>
        <taxon>Pezizomycotina</taxon>
        <taxon>Dothideomycetes</taxon>
        <taxon>Pleosporomycetidae</taxon>
        <taxon>Pleosporales</taxon>
        <taxon>Pleosporineae</taxon>
        <taxon>Didymellaceae</taxon>
        <taxon>Didymella</taxon>
    </lineage>
</organism>
<dbReference type="OrthoDB" id="3788686at2759"/>
<evidence type="ECO:0000313" key="1">
    <source>
        <dbReference type="EMBL" id="KAJ4405575.1"/>
    </source>
</evidence>
<reference evidence="1" key="1">
    <citation type="submission" date="2022-10" db="EMBL/GenBank/DDBJ databases">
        <title>Tapping the CABI collections for fungal endophytes: first genome assemblies for Collariella, Neodidymelliopsis, Ascochyta clinopodiicola, Didymella pomorum, Didymosphaeria variabile, Neocosmospora piperis and Neocucurbitaria cava.</title>
        <authorList>
            <person name="Hill R."/>
        </authorList>
    </citation>
    <scope>NUCLEOTIDE SEQUENCE</scope>
    <source>
        <strain evidence="1">IMI 355091</strain>
    </source>
</reference>
<name>A0A9W9D8N6_9PLEO</name>
<comment type="caution">
    <text evidence="1">The sequence shown here is derived from an EMBL/GenBank/DDBJ whole genome shotgun (WGS) entry which is preliminary data.</text>
</comment>